<dbReference type="Proteomes" id="UP000031938">
    <property type="component" value="Unassembled WGS sequence"/>
</dbReference>
<feature type="transmembrane region" description="Helical" evidence="1">
    <location>
        <begin position="33"/>
        <end position="57"/>
    </location>
</feature>
<name>A0A0C2RK89_9BACL</name>
<evidence type="ECO:0008006" key="4">
    <source>
        <dbReference type="Google" id="ProtNLM"/>
    </source>
</evidence>
<feature type="transmembrane region" description="Helical" evidence="1">
    <location>
        <begin position="7"/>
        <end position="27"/>
    </location>
</feature>
<proteinExistence type="predicted"/>
<reference evidence="2 3" key="1">
    <citation type="submission" date="2015-01" db="EMBL/GenBank/DDBJ databases">
        <title>Genome sequencing of Jeotgalibacillus soli.</title>
        <authorList>
            <person name="Goh K.M."/>
            <person name="Chan K.-G."/>
            <person name="Yaakop A.S."/>
            <person name="Ee R."/>
            <person name="Gan H.M."/>
            <person name="Chan C.S."/>
        </authorList>
    </citation>
    <scope>NUCLEOTIDE SEQUENCE [LARGE SCALE GENOMIC DNA]</scope>
    <source>
        <strain evidence="2 3">P9</strain>
    </source>
</reference>
<evidence type="ECO:0000256" key="1">
    <source>
        <dbReference type="SAM" id="Phobius"/>
    </source>
</evidence>
<sequence length="67" mass="7659">MRSPLMYGGFYIVLGILFTFFAIQSVNTSGWGFWAYLLILLATFDIGSGIRLIGIHFKIKKQLKEKK</sequence>
<comment type="caution">
    <text evidence="2">The sequence shown here is derived from an EMBL/GenBank/DDBJ whole genome shotgun (WGS) entry which is preliminary data.</text>
</comment>
<keyword evidence="1" id="KW-0472">Membrane</keyword>
<accession>A0A0C2RK89</accession>
<dbReference type="STRING" id="889306.KP78_05960"/>
<dbReference type="Pfam" id="PF14146">
    <property type="entry name" value="DUF4305"/>
    <property type="match status" value="1"/>
</dbReference>
<dbReference type="AlphaFoldDB" id="A0A0C2RK89"/>
<dbReference type="RefSeq" id="WP_041086168.1">
    <property type="nucleotide sequence ID" value="NZ_JXRP01000008.1"/>
</dbReference>
<evidence type="ECO:0000313" key="2">
    <source>
        <dbReference type="EMBL" id="KIL50595.1"/>
    </source>
</evidence>
<evidence type="ECO:0000313" key="3">
    <source>
        <dbReference type="Proteomes" id="UP000031938"/>
    </source>
</evidence>
<dbReference type="OrthoDB" id="2355666at2"/>
<organism evidence="2 3">
    <name type="scientific">Jeotgalibacillus soli</name>
    <dbReference type="NCBI Taxonomy" id="889306"/>
    <lineage>
        <taxon>Bacteria</taxon>
        <taxon>Bacillati</taxon>
        <taxon>Bacillota</taxon>
        <taxon>Bacilli</taxon>
        <taxon>Bacillales</taxon>
        <taxon>Caryophanaceae</taxon>
        <taxon>Jeotgalibacillus</taxon>
    </lineage>
</organism>
<keyword evidence="3" id="KW-1185">Reference proteome</keyword>
<gene>
    <name evidence="2" type="ORF">KP78_05960</name>
</gene>
<keyword evidence="1" id="KW-1133">Transmembrane helix</keyword>
<dbReference type="PATRIC" id="fig|889306.3.peg.595"/>
<protein>
    <recommendedName>
        <fullName evidence="4">DUF4305 domain-containing protein</fullName>
    </recommendedName>
</protein>
<dbReference type="EMBL" id="JXRP01000008">
    <property type="protein sequence ID" value="KIL50595.1"/>
    <property type="molecule type" value="Genomic_DNA"/>
</dbReference>
<keyword evidence="1" id="KW-0812">Transmembrane</keyword>
<dbReference type="InterPro" id="IPR025426">
    <property type="entry name" value="DUF4305"/>
</dbReference>